<dbReference type="RefSeq" id="WP_397613381.1">
    <property type="nucleotide sequence ID" value="NZ_JBIRRB010000006.1"/>
</dbReference>
<dbReference type="EMBL" id="JBIRRB010000006">
    <property type="protein sequence ID" value="MFI0912496.1"/>
    <property type="molecule type" value="Genomic_DNA"/>
</dbReference>
<evidence type="ECO:0000313" key="1">
    <source>
        <dbReference type="EMBL" id="MFI0912496.1"/>
    </source>
</evidence>
<protein>
    <submittedName>
        <fullName evidence="1">HK97 gp10 family phage protein</fullName>
    </submittedName>
</protein>
<name>A0ABW7T8I2_9ACTN</name>
<accession>A0ABW7T8I2</accession>
<reference evidence="1 2" key="1">
    <citation type="submission" date="2024-10" db="EMBL/GenBank/DDBJ databases">
        <title>The Natural Products Discovery Center: Release of the First 8490 Sequenced Strains for Exploring Actinobacteria Biosynthetic Diversity.</title>
        <authorList>
            <person name="Kalkreuter E."/>
            <person name="Kautsar S.A."/>
            <person name="Yang D."/>
            <person name="Bader C.D."/>
            <person name="Teijaro C.N."/>
            <person name="Fluegel L."/>
            <person name="Davis C.M."/>
            <person name="Simpson J.R."/>
            <person name="Lauterbach L."/>
            <person name="Steele A.D."/>
            <person name="Gui C."/>
            <person name="Meng S."/>
            <person name="Li G."/>
            <person name="Viehrig K."/>
            <person name="Ye F."/>
            <person name="Su P."/>
            <person name="Kiefer A.F."/>
            <person name="Nichols A."/>
            <person name="Cepeda A.J."/>
            <person name="Yan W."/>
            <person name="Fan B."/>
            <person name="Jiang Y."/>
            <person name="Adhikari A."/>
            <person name="Zheng C.-J."/>
            <person name="Schuster L."/>
            <person name="Cowan T.M."/>
            <person name="Smanski M.J."/>
            <person name="Chevrette M.G."/>
            <person name="De Carvalho L.P.S."/>
            <person name="Shen B."/>
        </authorList>
    </citation>
    <scope>NUCLEOTIDE SEQUENCE [LARGE SCALE GENOMIC DNA]</scope>
    <source>
        <strain evidence="1 2">NPDC020979</strain>
    </source>
</reference>
<keyword evidence="2" id="KW-1185">Reference proteome</keyword>
<evidence type="ECO:0000313" key="2">
    <source>
        <dbReference type="Proteomes" id="UP001611162"/>
    </source>
</evidence>
<sequence>MSGGFFTDAGALAAALDRSGVAAMAAVHTTMEHSAQALKARVQQAASGRPGPNVITGRYRASWEAQVTGAGPVVTAEVGTSAPQARRLEYGFVGADSLGRVYNQAPRPHLGPAVQEAGPVMLDKLGLAVRAVL</sequence>
<dbReference type="InterPro" id="IPR010064">
    <property type="entry name" value="HK97-gp10_tail"/>
</dbReference>
<comment type="caution">
    <text evidence="1">The sequence shown here is derived from an EMBL/GenBank/DDBJ whole genome shotgun (WGS) entry which is preliminary data.</text>
</comment>
<organism evidence="1 2">
    <name type="scientific">Streptomyces abikoensis</name>
    <dbReference type="NCBI Taxonomy" id="97398"/>
    <lineage>
        <taxon>Bacteria</taxon>
        <taxon>Bacillati</taxon>
        <taxon>Actinomycetota</taxon>
        <taxon>Actinomycetes</taxon>
        <taxon>Kitasatosporales</taxon>
        <taxon>Streptomycetaceae</taxon>
        <taxon>Streptomyces</taxon>
    </lineage>
</organism>
<proteinExistence type="predicted"/>
<dbReference type="Pfam" id="PF04883">
    <property type="entry name" value="HK97-gp10_like"/>
    <property type="match status" value="1"/>
</dbReference>
<dbReference type="Proteomes" id="UP001611162">
    <property type="component" value="Unassembled WGS sequence"/>
</dbReference>
<gene>
    <name evidence="1" type="ORF">ACH4TF_18800</name>
</gene>